<feature type="compositionally biased region" description="Polar residues" evidence="2">
    <location>
        <begin position="245"/>
        <end position="254"/>
    </location>
</feature>
<evidence type="ECO:0000313" key="3">
    <source>
        <dbReference type="EMBL" id="KAF2651175.1"/>
    </source>
</evidence>
<proteinExistence type="predicted"/>
<sequence>MEAITTTPYDTYLLSLKEIESFEFPLNSGLGSTTIGEAMSILPGMEDIFVFSTKQTNHIPILVVATSADGEWCVCSKYDGTLVKTNLRTHGRSSRQTLRWKFSDWERPNPEWLAAILKELAETDEYKKRSAASDAIDGNHIRPLDGRQDQSVAQNLQPGDHLHETEVEQPNHPAMESTSPCNNNPPMSQKLRPRNRRSKPNVLPINDLSARNTRSTNRTRPMGQHSTVDSRVPKAIRGIRGGPINKSTPSSLSPAQRLEPTRIQLKSATLDGTTHTEPASEAKHLQQHNLREGLSSASEVITAGEQTPSSLSKIIHVKTPTKCTIGQNEESSSYVSEDLDYLFLDKSSGSSPPCPQIPSTRKHPRSPSFTSDTEDDMPIARTQAWRAIQQAKKHQRHEPGRTDSGDEEITVVQPSEVIRSASPHIPVAVMTLPSSKEGANKMTGTRGSLKNTPISPVLDAGNSSSSVAPSSDDTKSDPVATSETKDHVPEEEFEEPTPTPTKARMLRAADYAPVRDKDGELWLVPVADHPAFSSSTKPLSAREQLSKEQYRKGDAILRGTLPSEVITKADLEFLERQADLLDCQIEKRQQMKERIETVVREIRVQKHWIDGGKRSSGVSRRLLCLYGNGDGDGDLAGGGRGTGSLLKNQYHYEPKA</sequence>
<dbReference type="AlphaFoldDB" id="A0A6A6STU6"/>
<feature type="compositionally biased region" description="Gly residues" evidence="2">
    <location>
        <begin position="631"/>
        <end position="642"/>
    </location>
</feature>
<feature type="compositionally biased region" description="Polar residues" evidence="2">
    <location>
        <begin position="442"/>
        <end position="454"/>
    </location>
</feature>
<organism evidence="3 4">
    <name type="scientific">Lophiostoma macrostomum CBS 122681</name>
    <dbReference type="NCBI Taxonomy" id="1314788"/>
    <lineage>
        <taxon>Eukaryota</taxon>
        <taxon>Fungi</taxon>
        <taxon>Dikarya</taxon>
        <taxon>Ascomycota</taxon>
        <taxon>Pezizomycotina</taxon>
        <taxon>Dothideomycetes</taxon>
        <taxon>Pleosporomycetidae</taxon>
        <taxon>Pleosporales</taxon>
        <taxon>Lophiostomataceae</taxon>
        <taxon>Lophiostoma</taxon>
    </lineage>
</organism>
<feature type="region of interest" description="Disordered" evidence="2">
    <location>
        <begin position="631"/>
        <end position="656"/>
    </location>
</feature>
<feature type="region of interest" description="Disordered" evidence="2">
    <location>
        <begin position="167"/>
        <end position="259"/>
    </location>
</feature>
<accession>A0A6A6STU6</accession>
<protein>
    <submittedName>
        <fullName evidence="3">Uncharacterized protein</fullName>
    </submittedName>
</protein>
<feature type="region of interest" description="Disordered" evidence="2">
    <location>
        <begin position="345"/>
        <end position="409"/>
    </location>
</feature>
<keyword evidence="1" id="KW-0175">Coiled coil</keyword>
<keyword evidence="4" id="KW-1185">Reference proteome</keyword>
<dbReference type="Proteomes" id="UP000799324">
    <property type="component" value="Unassembled WGS sequence"/>
</dbReference>
<feature type="compositionally biased region" description="Polar residues" evidence="2">
    <location>
        <begin position="176"/>
        <end position="187"/>
    </location>
</feature>
<evidence type="ECO:0000256" key="2">
    <source>
        <dbReference type="SAM" id="MobiDB-lite"/>
    </source>
</evidence>
<name>A0A6A6STU6_9PLEO</name>
<feature type="region of interest" description="Disordered" evidence="2">
    <location>
        <begin position="271"/>
        <end position="290"/>
    </location>
</feature>
<dbReference type="EMBL" id="MU004433">
    <property type="protein sequence ID" value="KAF2651175.1"/>
    <property type="molecule type" value="Genomic_DNA"/>
</dbReference>
<evidence type="ECO:0000256" key="1">
    <source>
        <dbReference type="SAM" id="Coils"/>
    </source>
</evidence>
<feature type="coiled-coil region" evidence="1">
    <location>
        <begin position="571"/>
        <end position="601"/>
    </location>
</feature>
<evidence type="ECO:0000313" key="4">
    <source>
        <dbReference type="Proteomes" id="UP000799324"/>
    </source>
</evidence>
<feature type="region of interest" description="Disordered" evidence="2">
    <location>
        <begin position="433"/>
        <end position="501"/>
    </location>
</feature>
<reference evidence="3" key="1">
    <citation type="journal article" date="2020" name="Stud. Mycol.">
        <title>101 Dothideomycetes genomes: a test case for predicting lifestyles and emergence of pathogens.</title>
        <authorList>
            <person name="Haridas S."/>
            <person name="Albert R."/>
            <person name="Binder M."/>
            <person name="Bloem J."/>
            <person name="Labutti K."/>
            <person name="Salamov A."/>
            <person name="Andreopoulos B."/>
            <person name="Baker S."/>
            <person name="Barry K."/>
            <person name="Bills G."/>
            <person name="Bluhm B."/>
            <person name="Cannon C."/>
            <person name="Castanera R."/>
            <person name="Culley D."/>
            <person name="Daum C."/>
            <person name="Ezra D."/>
            <person name="Gonzalez J."/>
            <person name="Henrissat B."/>
            <person name="Kuo A."/>
            <person name="Liang C."/>
            <person name="Lipzen A."/>
            <person name="Lutzoni F."/>
            <person name="Magnuson J."/>
            <person name="Mondo S."/>
            <person name="Nolan M."/>
            <person name="Ohm R."/>
            <person name="Pangilinan J."/>
            <person name="Park H.-J."/>
            <person name="Ramirez L."/>
            <person name="Alfaro M."/>
            <person name="Sun H."/>
            <person name="Tritt A."/>
            <person name="Yoshinaga Y."/>
            <person name="Zwiers L.-H."/>
            <person name="Turgeon B."/>
            <person name="Goodwin S."/>
            <person name="Spatafora J."/>
            <person name="Crous P."/>
            <person name="Grigoriev I."/>
        </authorList>
    </citation>
    <scope>NUCLEOTIDE SEQUENCE</scope>
    <source>
        <strain evidence="3">CBS 122681</strain>
    </source>
</reference>
<feature type="compositionally biased region" description="Low complexity" evidence="2">
    <location>
        <begin position="211"/>
        <end position="220"/>
    </location>
</feature>
<gene>
    <name evidence="3" type="ORF">K491DRAFT_682420</name>
</gene>